<dbReference type="Proteomes" id="UP000254808">
    <property type="component" value="Chromosome"/>
</dbReference>
<dbReference type="SMART" id="SM00228">
    <property type="entry name" value="PDZ"/>
    <property type="match status" value="1"/>
</dbReference>
<dbReference type="SMART" id="SM00245">
    <property type="entry name" value="TSPc"/>
    <property type="match status" value="1"/>
</dbReference>
<evidence type="ECO:0000256" key="2">
    <source>
        <dbReference type="ARBA" id="ARBA00022670"/>
    </source>
</evidence>
<dbReference type="SUPFAM" id="SSF52096">
    <property type="entry name" value="ClpP/crotonase"/>
    <property type="match status" value="1"/>
</dbReference>
<dbReference type="KEGG" id="cprv:CYPRO_2541"/>
<dbReference type="GO" id="GO:0004175">
    <property type="term" value="F:endopeptidase activity"/>
    <property type="evidence" value="ECO:0007669"/>
    <property type="project" value="TreeGrafter"/>
</dbReference>
<reference evidence="8 9" key="1">
    <citation type="submission" date="2018-03" db="EMBL/GenBank/DDBJ databases">
        <title>Phenotypic and genomic properties of Cyclonatronum proteinivorum gen. nov., sp. nov., a haloalkaliphilic bacteroidete from soda lakes possessing Na+-translocating rhodopsin.</title>
        <authorList>
            <person name="Toshchakov S.V."/>
            <person name="Korzhenkov A."/>
            <person name="Samarov N.I."/>
            <person name="Kublanov I.V."/>
            <person name="Muntyan M.S."/>
            <person name="Sorokin D.Y."/>
        </authorList>
    </citation>
    <scope>NUCLEOTIDE SEQUENCE [LARGE SCALE GENOMIC DNA]</scope>
    <source>
        <strain evidence="8 9">Omega</strain>
    </source>
</reference>
<gene>
    <name evidence="8" type="ORF">CYPRO_2541</name>
</gene>
<dbReference type="PROSITE" id="PS50106">
    <property type="entry name" value="PDZ"/>
    <property type="match status" value="1"/>
</dbReference>
<name>A0A345UMT1_9BACT</name>
<feature type="domain" description="PDZ" evidence="7">
    <location>
        <begin position="85"/>
        <end position="165"/>
    </location>
</feature>
<comment type="similarity">
    <text evidence="1 5">Belongs to the peptidase S41A family.</text>
</comment>
<dbReference type="EMBL" id="CP027806">
    <property type="protein sequence ID" value="AXJ01783.1"/>
    <property type="molecule type" value="Genomic_DNA"/>
</dbReference>
<dbReference type="RefSeq" id="WP_114984940.1">
    <property type="nucleotide sequence ID" value="NZ_CP027806.1"/>
</dbReference>
<evidence type="ECO:0000256" key="6">
    <source>
        <dbReference type="SAM" id="SignalP"/>
    </source>
</evidence>
<dbReference type="InterPro" id="IPR005151">
    <property type="entry name" value="Tail-specific_protease"/>
</dbReference>
<keyword evidence="9" id="KW-1185">Reference proteome</keyword>
<dbReference type="AlphaFoldDB" id="A0A345UMT1"/>
<dbReference type="OrthoDB" id="9812068at2"/>
<feature type="signal peptide" evidence="6">
    <location>
        <begin position="1"/>
        <end position="25"/>
    </location>
</feature>
<dbReference type="InterPro" id="IPR029045">
    <property type="entry name" value="ClpP/crotonase-like_dom_sf"/>
</dbReference>
<keyword evidence="2 5" id="KW-0645">Protease</keyword>
<dbReference type="Gene3D" id="2.30.42.10">
    <property type="match status" value="1"/>
</dbReference>
<keyword evidence="4 5" id="KW-0720">Serine protease</keyword>
<dbReference type="SUPFAM" id="SSF50156">
    <property type="entry name" value="PDZ domain-like"/>
    <property type="match status" value="1"/>
</dbReference>
<dbReference type="GO" id="GO:0006508">
    <property type="term" value="P:proteolysis"/>
    <property type="evidence" value="ECO:0007669"/>
    <property type="project" value="UniProtKB-KW"/>
</dbReference>
<evidence type="ECO:0000256" key="5">
    <source>
        <dbReference type="RuleBase" id="RU004404"/>
    </source>
</evidence>
<dbReference type="InterPro" id="IPR004447">
    <property type="entry name" value="Peptidase_S41A"/>
</dbReference>
<feature type="chain" id="PRO_5016816083" evidence="6">
    <location>
        <begin position="26"/>
        <end position="545"/>
    </location>
</feature>
<dbReference type="CDD" id="cd07560">
    <property type="entry name" value="Peptidase_S41_CPP"/>
    <property type="match status" value="1"/>
</dbReference>
<dbReference type="InterPro" id="IPR041489">
    <property type="entry name" value="PDZ_6"/>
</dbReference>
<evidence type="ECO:0000313" key="8">
    <source>
        <dbReference type="EMBL" id="AXJ01783.1"/>
    </source>
</evidence>
<dbReference type="Gene3D" id="3.30.750.44">
    <property type="match status" value="1"/>
</dbReference>
<accession>A0A345UMT1</accession>
<evidence type="ECO:0000256" key="1">
    <source>
        <dbReference type="ARBA" id="ARBA00009179"/>
    </source>
</evidence>
<dbReference type="NCBIfam" id="TIGR00225">
    <property type="entry name" value="prc"/>
    <property type="match status" value="1"/>
</dbReference>
<evidence type="ECO:0000259" key="7">
    <source>
        <dbReference type="PROSITE" id="PS50106"/>
    </source>
</evidence>
<keyword evidence="6" id="KW-0732">Signal</keyword>
<dbReference type="Gene3D" id="3.90.226.10">
    <property type="entry name" value="2-enoyl-CoA Hydratase, Chain A, domain 1"/>
    <property type="match status" value="1"/>
</dbReference>
<dbReference type="CDD" id="cd06782">
    <property type="entry name" value="cpPDZ_CPP-like"/>
    <property type="match status" value="1"/>
</dbReference>
<evidence type="ECO:0000256" key="4">
    <source>
        <dbReference type="ARBA" id="ARBA00022825"/>
    </source>
</evidence>
<keyword evidence="3 5" id="KW-0378">Hydrolase</keyword>
<organism evidence="8 9">
    <name type="scientific">Cyclonatronum proteinivorum</name>
    <dbReference type="NCBI Taxonomy" id="1457365"/>
    <lineage>
        <taxon>Bacteria</taxon>
        <taxon>Pseudomonadati</taxon>
        <taxon>Balneolota</taxon>
        <taxon>Balneolia</taxon>
        <taxon>Balneolales</taxon>
        <taxon>Cyclonatronaceae</taxon>
        <taxon>Cyclonatronum</taxon>
    </lineage>
</organism>
<evidence type="ECO:0000256" key="3">
    <source>
        <dbReference type="ARBA" id="ARBA00022801"/>
    </source>
</evidence>
<dbReference type="InterPro" id="IPR001478">
    <property type="entry name" value="PDZ"/>
</dbReference>
<dbReference type="Pfam" id="PF03572">
    <property type="entry name" value="Peptidase_S41"/>
    <property type="match status" value="1"/>
</dbReference>
<sequence length="545" mass="60441">MTLSKPKKAAILVIAALLFAGFVTASDAFFQIRKNFTIFSEVIQEVNELYVVEVDPERTIRRGINAMLETLDPYTVLIDESQTQDIDLISTGSYAGVGIEVGARNGELVVIAPIEGYSAHRQGVRAGDVIVSVNGISATELSPDDLNMQMRGQIGSEVVLVVRRFGISDKLTFTLERERIEVRNIDWFGMADEAEGIAFIMLSRFGQNAASEMRRAIEELEETYTVNGLILDLRNNPGGLLIEAVRVADLFLPENEPVVHTRGRAPQTRQLYSTSNPSFFGDRPVVVLQNHGSASSSEIVSGALQDHDRAVIMGQRSFGKGLVQIIRPISYGLALKITTSKYFIPSGRYIQSVDYNGEADTDLPQHFETAGGRPVVQRTGIDPDIEAEQHAETMLEIELHRGSHFFQFANEFMASDPTMPEPGQDDDRVMEAFREYLNNADFSYATASQQRVKDLRDQLRADYGDEAGPLKGFLAELESDLEAKRLRELDEVREAILREIYLELSARVDGTALRMKTSVQLDPLVTRAIALINDTGAYTQILSAP</sequence>
<dbReference type="InterPro" id="IPR036034">
    <property type="entry name" value="PDZ_sf"/>
</dbReference>
<evidence type="ECO:0000313" key="9">
    <source>
        <dbReference type="Proteomes" id="UP000254808"/>
    </source>
</evidence>
<dbReference type="GO" id="GO:0008236">
    <property type="term" value="F:serine-type peptidase activity"/>
    <property type="evidence" value="ECO:0007669"/>
    <property type="project" value="UniProtKB-KW"/>
</dbReference>
<dbReference type="Pfam" id="PF17820">
    <property type="entry name" value="PDZ_6"/>
    <property type="match status" value="1"/>
</dbReference>
<proteinExistence type="inferred from homology"/>
<protein>
    <submittedName>
        <fullName evidence="8">Serine peptidase, MEROPS family S41A</fullName>
    </submittedName>
</protein>
<dbReference type="PANTHER" id="PTHR32060:SF22">
    <property type="entry name" value="CARBOXYL-TERMINAL-PROCESSING PEPTIDASE 3, CHLOROPLASTIC"/>
    <property type="match status" value="1"/>
</dbReference>
<dbReference type="PANTHER" id="PTHR32060">
    <property type="entry name" value="TAIL-SPECIFIC PROTEASE"/>
    <property type="match status" value="1"/>
</dbReference>